<organism evidence="1">
    <name type="scientific">Salix viminalis</name>
    <name type="common">Common osier</name>
    <name type="synonym">Basket willow</name>
    <dbReference type="NCBI Taxonomy" id="40686"/>
    <lineage>
        <taxon>Eukaryota</taxon>
        <taxon>Viridiplantae</taxon>
        <taxon>Streptophyta</taxon>
        <taxon>Embryophyta</taxon>
        <taxon>Tracheophyta</taxon>
        <taxon>Spermatophyta</taxon>
        <taxon>Magnoliopsida</taxon>
        <taxon>eudicotyledons</taxon>
        <taxon>Gunneridae</taxon>
        <taxon>Pentapetalae</taxon>
        <taxon>rosids</taxon>
        <taxon>fabids</taxon>
        <taxon>Malpighiales</taxon>
        <taxon>Salicaceae</taxon>
        <taxon>Saliceae</taxon>
        <taxon>Salix</taxon>
    </lineage>
</organism>
<dbReference type="AlphaFoldDB" id="A0A6N2KEH4"/>
<reference evidence="1" key="1">
    <citation type="submission" date="2019-03" db="EMBL/GenBank/DDBJ databases">
        <authorList>
            <person name="Mank J."/>
            <person name="Almeida P."/>
        </authorList>
    </citation>
    <scope>NUCLEOTIDE SEQUENCE</scope>
    <source>
        <strain evidence="1">78183</strain>
    </source>
</reference>
<protein>
    <submittedName>
        <fullName evidence="1">Uncharacterized protein</fullName>
    </submittedName>
</protein>
<evidence type="ECO:0000313" key="1">
    <source>
        <dbReference type="EMBL" id="VFU26436.1"/>
    </source>
</evidence>
<dbReference type="EMBL" id="CAADRP010000312">
    <property type="protein sequence ID" value="VFU26436.1"/>
    <property type="molecule type" value="Genomic_DNA"/>
</dbReference>
<accession>A0A6N2KEH4</accession>
<sequence length="120" mass="13257">MQASYSATLLVVSKFSLIEIGMCRSSGLTNKTHIPYPFRFAAHQNTFATTGSLTCSSGWQRPTERGERMAQKSTVSDLWSCCLDYLRIRGAVLGWTTDTAAARRRSNLSGLAVHSLPLRE</sequence>
<gene>
    <name evidence="1" type="ORF">SVIM_LOCUS70246</name>
</gene>
<proteinExistence type="predicted"/>
<name>A0A6N2KEH4_SALVM</name>